<reference evidence="1 2" key="1">
    <citation type="submission" date="2016-10" db="EMBL/GenBank/DDBJ databases">
        <authorList>
            <person name="de Groot N.N."/>
        </authorList>
    </citation>
    <scope>NUCLEOTIDE SEQUENCE [LARGE SCALE GENOMIC DNA]</scope>
    <source>
        <strain evidence="1 2">DSM 12130</strain>
    </source>
</reference>
<dbReference type="EMBL" id="FNJI01000018">
    <property type="protein sequence ID" value="SDP40328.1"/>
    <property type="molecule type" value="Genomic_DNA"/>
</dbReference>
<dbReference type="AlphaFoldDB" id="A0A1H0SGE4"/>
<accession>A0A1H0SGE4</accession>
<keyword evidence="1" id="KW-0808">Transferase</keyword>
<gene>
    <name evidence="1" type="ORF">SAMN05660330_02670</name>
</gene>
<proteinExistence type="predicted"/>
<dbReference type="Proteomes" id="UP000199073">
    <property type="component" value="Unassembled WGS sequence"/>
</dbReference>
<dbReference type="InterPro" id="IPR039498">
    <property type="entry name" value="NTP_transf_5"/>
</dbReference>
<organism evidence="1 2">
    <name type="scientific">Desulforhopalus singaporensis</name>
    <dbReference type="NCBI Taxonomy" id="91360"/>
    <lineage>
        <taxon>Bacteria</taxon>
        <taxon>Pseudomonadati</taxon>
        <taxon>Thermodesulfobacteriota</taxon>
        <taxon>Desulfobulbia</taxon>
        <taxon>Desulfobulbales</taxon>
        <taxon>Desulfocapsaceae</taxon>
        <taxon>Desulforhopalus</taxon>
    </lineage>
</organism>
<dbReference type="OrthoDB" id="5429982at2"/>
<dbReference type="GO" id="GO:0016740">
    <property type="term" value="F:transferase activity"/>
    <property type="evidence" value="ECO:0007669"/>
    <property type="project" value="UniProtKB-KW"/>
</dbReference>
<evidence type="ECO:0000313" key="1">
    <source>
        <dbReference type="EMBL" id="SDP40328.1"/>
    </source>
</evidence>
<dbReference type="RefSeq" id="WP_092223633.1">
    <property type="nucleotide sequence ID" value="NZ_FNJI01000018.1"/>
</dbReference>
<dbReference type="Pfam" id="PF14907">
    <property type="entry name" value="NTP_transf_5"/>
    <property type="match status" value="1"/>
</dbReference>
<name>A0A1H0SGE4_9BACT</name>
<dbReference type="STRING" id="91360.SAMN05660330_02670"/>
<evidence type="ECO:0000313" key="2">
    <source>
        <dbReference type="Proteomes" id="UP000199073"/>
    </source>
</evidence>
<protein>
    <submittedName>
        <fullName evidence="1">Uncharacterized nucleotidyltransferase</fullName>
    </submittedName>
</protein>
<keyword evidence="2" id="KW-1185">Reference proteome</keyword>
<sequence length="406" mass="46982">MIRYPLLDVCARIDGHNTQHNMLREYCRDFSDWENMVACAEREGMAPLLRKHLEEAGCDYPSGVRMTLKVLENRHRHCARMRIEVLQEVLTLMRQHSLSPIVIKGAALCFTLYPDPALRPMRDIDILFRKEEVDDAQQLLREMGFASSGSPVPPDHYHLPPLHKTVGEMKVCFELHRGLYPNCPPYYPDVDFDRLYRSAKKITVGDVGAVTFGDEEMLNYLFLHGVRSPISYENFKLINIADVVGFVEKNCRSLDWDGIGKRYPLLYKSLPTMHHITPWNHDNVPKEFVALTGEKKRLEPKPFVGWPQRKLKELRKTATVAEILKETFVPSSWWVRAYYGVSSKTEMLAARFFHHPRHVFWWVRLYSGFLDKSPGAGEAGTKRVLGRLMNIRILAVMQKLFGRAAR</sequence>
<dbReference type="Gene3D" id="3.30.460.40">
    <property type="match status" value="1"/>
</dbReference>